<gene>
    <name evidence="2" type="primary">HaOG210337</name>
    <name evidence="2" type="ORF">B5X24_HaOG210337</name>
</gene>
<protein>
    <submittedName>
        <fullName evidence="2">Uncharacterized protein</fullName>
    </submittedName>
</protein>
<dbReference type="AlphaFoldDB" id="A0A2W1BJK9"/>
<accession>A0A2W1BJK9</accession>
<evidence type="ECO:0000313" key="3">
    <source>
        <dbReference type="Proteomes" id="UP000249218"/>
    </source>
</evidence>
<keyword evidence="3" id="KW-1185">Reference proteome</keyword>
<dbReference type="Proteomes" id="UP000249218">
    <property type="component" value="Unassembled WGS sequence"/>
</dbReference>
<dbReference type="OrthoDB" id="7290919at2759"/>
<evidence type="ECO:0000313" key="2">
    <source>
        <dbReference type="EMBL" id="PZC72930.1"/>
    </source>
</evidence>
<name>A0A2W1BJK9_HELAM</name>
<keyword evidence="1" id="KW-0732">Signal</keyword>
<reference evidence="2 3" key="1">
    <citation type="journal article" date="2017" name="BMC Biol.">
        <title>Genomic innovations, transcriptional plasticity and gene loss underlying the evolution and divergence of two highly polyphagous and invasive Helicoverpa pest species.</title>
        <authorList>
            <person name="Pearce S.L."/>
            <person name="Clarke D.F."/>
            <person name="East P.D."/>
            <person name="Elfekih S."/>
            <person name="Gordon K.H."/>
            <person name="Jermiin L.S."/>
            <person name="McGaughran A."/>
            <person name="Oakeshott J.G."/>
            <person name="Papanikolaou A."/>
            <person name="Perera O.P."/>
            <person name="Rane R.V."/>
            <person name="Richards S."/>
            <person name="Tay W.T."/>
            <person name="Walsh T.K."/>
            <person name="Anderson A."/>
            <person name="Anderson C.J."/>
            <person name="Asgari S."/>
            <person name="Board P.G."/>
            <person name="Bretschneider A."/>
            <person name="Campbell P.M."/>
            <person name="Chertemps T."/>
            <person name="Christeller J.T."/>
            <person name="Coppin C.W."/>
            <person name="Downes S.J."/>
            <person name="Duan G."/>
            <person name="Farnsworth C.A."/>
            <person name="Good R.T."/>
            <person name="Han L.B."/>
            <person name="Han Y.C."/>
            <person name="Hatje K."/>
            <person name="Horne I."/>
            <person name="Huang Y.P."/>
            <person name="Hughes D.S."/>
            <person name="Jacquin-Joly E."/>
            <person name="James W."/>
            <person name="Jhangiani S."/>
            <person name="Kollmar M."/>
            <person name="Kuwar S.S."/>
            <person name="Li S."/>
            <person name="Liu N.Y."/>
            <person name="Maibeche M.T."/>
            <person name="Miller J.R."/>
            <person name="Montagne N."/>
            <person name="Perry T."/>
            <person name="Qu J."/>
            <person name="Song S.V."/>
            <person name="Sutton G.G."/>
            <person name="Vogel H."/>
            <person name="Walenz B.P."/>
            <person name="Xu W."/>
            <person name="Zhang H.J."/>
            <person name="Zou Z."/>
            <person name="Batterham P."/>
            <person name="Edwards O.R."/>
            <person name="Feyereisen R."/>
            <person name="Gibbs R.A."/>
            <person name="Heckel D.G."/>
            <person name="McGrath A."/>
            <person name="Robin C."/>
            <person name="Scherer S.E."/>
            <person name="Worley K.C."/>
            <person name="Wu Y.D."/>
        </authorList>
    </citation>
    <scope>NUCLEOTIDE SEQUENCE [LARGE SCALE GENOMIC DNA]</scope>
    <source>
        <strain evidence="2">Harm_GR_Male_#8</strain>
        <tissue evidence="2">Whole organism</tissue>
    </source>
</reference>
<proteinExistence type="predicted"/>
<dbReference type="EMBL" id="KZ150142">
    <property type="protein sequence ID" value="PZC72930.1"/>
    <property type="molecule type" value="Genomic_DNA"/>
</dbReference>
<feature type="signal peptide" evidence="1">
    <location>
        <begin position="1"/>
        <end position="19"/>
    </location>
</feature>
<feature type="chain" id="PRO_5015843619" evidence="1">
    <location>
        <begin position="20"/>
        <end position="217"/>
    </location>
</feature>
<evidence type="ECO:0000256" key="1">
    <source>
        <dbReference type="SAM" id="SignalP"/>
    </source>
</evidence>
<sequence>MTMFVQIFVLACACATGLAQAPYLAYDEVIGETWATLIENVLSMDGNIPQLNDPRRHYAQIINVINKAGSERSGCLLIDYDSHYPKIVNGSLAQGLANTQEVVTEIKGLIADLQNITKEVAEIVRDGVKTGGEHADQLISEGIILKGNLTDQNNMYVAIGEAAIALYKINPFLLKASKDYTTTTFAVQDKEYILKDAIDKTAAVYRNYNYYKRQHSC</sequence>
<organism evidence="2 3">
    <name type="scientific">Helicoverpa armigera</name>
    <name type="common">Cotton bollworm</name>
    <name type="synonym">Heliothis armigera</name>
    <dbReference type="NCBI Taxonomy" id="29058"/>
    <lineage>
        <taxon>Eukaryota</taxon>
        <taxon>Metazoa</taxon>
        <taxon>Ecdysozoa</taxon>
        <taxon>Arthropoda</taxon>
        <taxon>Hexapoda</taxon>
        <taxon>Insecta</taxon>
        <taxon>Pterygota</taxon>
        <taxon>Neoptera</taxon>
        <taxon>Endopterygota</taxon>
        <taxon>Lepidoptera</taxon>
        <taxon>Glossata</taxon>
        <taxon>Ditrysia</taxon>
        <taxon>Noctuoidea</taxon>
        <taxon>Noctuidae</taxon>
        <taxon>Heliothinae</taxon>
        <taxon>Helicoverpa</taxon>
    </lineage>
</organism>